<feature type="compositionally biased region" description="Basic and acidic residues" evidence="1">
    <location>
        <begin position="162"/>
        <end position="176"/>
    </location>
</feature>
<feature type="compositionally biased region" description="Basic and acidic residues" evidence="1">
    <location>
        <begin position="219"/>
        <end position="239"/>
    </location>
</feature>
<evidence type="ECO:0000313" key="3">
    <source>
        <dbReference type="Proteomes" id="UP000201978"/>
    </source>
</evidence>
<organism evidence="2 3">
    <name type="scientific">Bacillus phage VMY22</name>
    <dbReference type="NCBI Taxonomy" id="1734382"/>
    <lineage>
        <taxon>Viruses</taxon>
        <taxon>Duplodnaviria</taxon>
        <taxon>Heunggongvirae</taxon>
        <taxon>Uroviricota</taxon>
        <taxon>Caudoviricetes</taxon>
        <taxon>Salasmaviridae</taxon>
        <taxon>Mingyongvirus</taxon>
        <taxon>Mingyongvirus VMY22</taxon>
    </lineage>
</organism>
<name>A0A0N7GFF7_9CAUD</name>
<feature type="compositionally biased region" description="Basic and acidic residues" evidence="1">
    <location>
        <begin position="249"/>
        <end position="265"/>
    </location>
</feature>
<dbReference type="KEGG" id="vg:26625163"/>
<feature type="compositionally biased region" description="Basic and acidic residues" evidence="1">
    <location>
        <begin position="108"/>
        <end position="154"/>
    </location>
</feature>
<evidence type="ECO:0000256" key="1">
    <source>
        <dbReference type="SAM" id="MobiDB-lite"/>
    </source>
</evidence>
<dbReference type="RefSeq" id="YP_009198021.1">
    <property type="nucleotide sequence ID" value="NC_028789.1"/>
</dbReference>
<dbReference type="EMBL" id="KT780304">
    <property type="protein sequence ID" value="ALH46481.1"/>
    <property type="molecule type" value="Genomic_DNA"/>
</dbReference>
<proteinExistence type="predicted"/>
<accession>A0A0N7GFF7</accession>
<evidence type="ECO:0000313" key="2">
    <source>
        <dbReference type="EMBL" id="ALH46481.1"/>
    </source>
</evidence>
<feature type="compositionally biased region" description="Polar residues" evidence="1">
    <location>
        <begin position="177"/>
        <end position="208"/>
    </location>
</feature>
<reference evidence="2 3" key="1">
    <citation type="journal article" date="2016" name="Virus Genes">
        <title>Complete genome sequence of the cold-active bacteriophage VMY22 from Bacillus cereus.</title>
        <authorList>
            <person name="Qin K."/>
            <person name="Cheng B."/>
            <person name="Zhang S."/>
            <person name="Wang N."/>
            <person name="Fang Y."/>
            <person name="Zhang Q."/>
            <person name="Kuang A."/>
            <person name="Lin L."/>
            <person name="Ji X."/>
            <person name="Wei Y."/>
        </authorList>
    </citation>
    <scope>NUCLEOTIDE SEQUENCE [LARGE SCALE GENOMIC DNA]</scope>
</reference>
<keyword evidence="3" id="KW-1185">Reference proteome</keyword>
<feature type="region of interest" description="Disordered" evidence="1">
    <location>
        <begin position="108"/>
        <end position="290"/>
    </location>
</feature>
<dbReference type="OrthoDB" id="17769at10239"/>
<dbReference type="GeneID" id="26625163"/>
<gene>
    <name evidence="2" type="ORF">VMY22_16</name>
</gene>
<dbReference type="Proteomes" id="UP000201978">
    <property type="component" value="Segment"/>
</dbReference>
<sequence>MPVATEPLYRYIESFTIRNPNMKRNDRIEVGRKQLFDFDYPIFDEAYRNVFETHFIKEFYMREYGFETVGLFKLRLEIWLQTNMPYFNKLFQSELIEYDPLINTETKRIHNKKNDRNQQDKRDSEENQKANTKTDIDVNSREHTESNRTGKFDSESNGTSEGTKKEDIDKTGKRTGNETGEGTSENFNRQLQSDTPQERLQITPNEDGSGSIEYASKIQETKDKGKTTNKTDRSEDTTDKSNLTGDTTGKTHDETTGTSTEDMKSDTTGNVHTTSNQDFTGDTNKNENLNSDIKSTEDFIEHIVGKIGVLTYPEMIEKHRASFLRIERMIFKEMNQLFMLTYL</sequence>
<protein>
    <submittedName>
        <fullName evidence="2">Lower collar protein</fullName>
    </submittedName>
</protein>
<feature type="compositionally biased region" description="Polar residues" evidence="1">
    <location>
        <begin position="266"/>
        <end position="290"/>
    </location>
</feature>